<protein>
    <recommendedName>
        <fullName evidence="4">Nucleotidyltransferase</fullName>
    </recommendedName>
</protein>
<evidence type="ECO:0000256" key="1">
    <source>
        <dbReference type="SAM" id="Phobius"/>
    </source>
</evidence>
<comment type="caution">
    <text evidence="2">The sequence shown here is derived from an EMBL/GenBank/DDBJ whole genome shotgun (WGS) entry which is preliminary data.</text>
</comment>
<organism evidence="2 3">
    <name type="scientific">Amnibacterium soli</name>
    <dbReference type="NCBI Taxonomy" id="1282736"/>
    <lineage>
        <taxon>Bacteria</taxon>
        <taxon>Bacillati</taxon>
        <taxon>Actinomycetota</taxon>
        <taxon>Actinomycetes</taxon>
        <taxon>Micrococcales</taxon>
        <taxon>Microbacteriaceae</taxon>
        <taxon>Amnibacterium</taxon>
    </lineage>
</organism>
<reference evidence="3" key="1">
    <citation type="journal article" date="2019" name="Int. J. Syst. Evol. Microbiol.">
        <title>The Global Catalogue of Microorganisms (GCM) 10K type strain sequencing project: providing services to taxonomists for standard genome sequencing and annotation.</title>
        <authorList>
            <consortium name="The Broad Institute Genomics Platform"/>
            <consortium name="The Broad Institute Genome Sequencing Center for Infectious Disease"/>
            <person name="Wu L."/>
            <person name="Ma J."/>
        </authorList>
    </citation>
    <scope>NUCLEOTIDE SEQUENCE [LARGE SCALE GENOMIC DNA]</scope>
    <source>
        <strain evidence="3">JCM 19015</strain>
    </source>
</reference>
<dbReference type="Proteomes" id="UP001500121">
    <property type="component" value="Unassembled WGS sequence"/>
</dbReference>
<accession>A0ABP8ZFZ6</accession>
<evidence type="ECO:0000313" key="2">
    <source>
        <dbReference type="EMBL" id="GAA4755235.1"/>
    </source>
</evidence>
<sequence>MASPSIQVRQVQLALLLTEAAAAFVIVGGTARLLRGDRHTPSDLDVAATSDQSVRLSIALRALSPGPRAPQPKKVGPWRVITSWSPLDVFVEDDLPAWHTIEIDGTRLWVADE</sequence>
<evidence type="ECO:0008006" key="4">
    <source>
        <dbReference type="Google" id="ProtNLM"/>
    </source>
</evidence>
<gene>
    <name evidence="2" type="ORF">GCM10025783_30520</name>
</gene>
<keyword evidence="1" id="KW-0812">Transmembrane</keyword>
<keyword evidence="1" id="KW-1133">Transmembrane helix</keyword>
<dbReference type="EMBL" id="BAABLP010000008">
    <property type="protein sequence ID" value="GAA4755235.1"/>
    <property type="molecule type" value="Genomic_DNA"/>
</dbReference>
<evidence type="ECO:0000313" key="3">
    <source>
        <dbReference type="Proteomes" id="UP001500121"/>
    </source>
</evidence>
<keyword evidence="1" id="KW-0472">Membrane</keyword>
<name>A0ABP8ZFZ6_9MICO</name>
<proteinExistence type="predicted"/>
<keyword evidence="3" id="KW-1185">Reference proteome</keyword>
<feature type="transmembrane region" description="Helical" evidence="1">
    <location>
        <begin position="12"/>
        <end position="34"/>
    </location>
</feature>